<dbReference type="CDD" id="cd00371">
    <property type="entry name" value="HMA"/>
    <property type="match status" value="1"/>
</dbReference>
<keyword evidence="5" id="KW-1185">Reference proteome</keyword>
<evidence type="ECO:0000256" key="2">
    <source>
        <dbReference type="SAM" id="SignalP"/>
    </source>
</evidence>
<dbReference type="Pfam" id="PF00403">
    <property type="entry name" value="HMA"/>
    <property type="match status" value="1"/>
</dbReference>
<dbReference type="FunFam" id="3.30.70.100:FF:000005">
    <property type="entry name" value="Copper-exporting P-type ATPase A"/>
    <property type="match status" value="1"/>
</dbReference>
<dbReference type="PRINTS" id="PR00946">
    <property type="entry name" value="HGSCAVENGER"/>
</dbReference>
<dbReference type="OrthoDB" id="7205933at2"/>
<dbReference type="GO" id="GO:0046872">
    <property type="term" value="F:metal ion binding"/>
    <property type="evidence" value="ECO:0007669"/>
    <property type="project" value="UniProtKB-KW"/>
</dbReference>
<evidence type="ECO:0000256" key="1">
    <source>
        <dbReference type="ARBA" id="ARBA00022723"/>
    </source>
</evidence>
<evidence type="ECO:0000259" key="3">
    <source>
        <dbReference type="PROSITE" id="PS50846"/>
    </source>
</evidence>
<protein>
    <submittedName>
        <fullName evidence="4">Mercuric ion binding protein</fullName>
    </submittedName>
</protein>
<dbReference type="SUPFAM" id="SSF55008">
    <property type="entry name" value="HMA, heavy metal-associated domain"/>
    <property type="match status" value="1"/>
</dbReference>
<gene>
    <name evidence="4" type="ORF">EDC57_1540</name>
</gene>
<feature type="domain" description="HMA" evidence="3">
    <location>
        <begin position="32"/>
        <end position="98"/>
    </location>
</feature>
<name>A0A3N1Y404_9GAMM</name>
<dbReference type="PROSITE" id="PS01047">
    <property type="entry name" value="HMA_1"/>
    <property type="match status" value="1"/>
</dbReference>
<dbReference type="InterPro" id="IPR017969">
    <property type="entry name" value="Heavy-metal-associated_CS"/>
</dbReference>
<sequence>MDGRRKRVGRLALGLCLVVALGLAWSAQAALRTVTLAVEGMTCPSCPYIVRRTLERVPGVREVRVSYAERKAVVTYDDARARVEDLTAATAAMGYPARPLTGTRP</sequence>
<evidence type="ECO:0000313" key="4">
    <source>
        <dbReference type="EMBL" id="ROR32342.1"/>
    </source>
</evidence>
<dbReference type="Gene3D" id="3.30.70.100">
    <property type="match status" value="1"/>
</dbReference>
<reference evidence="4 5" key="1">
    <citation type="submission" date="2018-11" db="EMBL/GenBank/DDBJ databases">
        <title>Genomic Encyclopedia of Type Strains, Phase IV (KMG-IV): sequencing the most valuable type-strain genomes for metagenomic binning, comparative biology and taxonomic classification.</title>
        <authorList>
            <person name="Goeker M."/>
        </authorList>
    </citation>
    <scope>NUCLEOTIDE SEQUENCE [LARGE SCALE GENOMIC DNA]</scope>
    <source>
        <strain evidence="4 5">DSM 100275</strain>
    </source>
</reference>
<proteinExistence type="predicted"/>
<dbReference type="InterPro" id="IPR001802">
    <property type="entry name" value="MerP/CopZ"/>
</dbReference>
<evidence type="ECO:0000313" key="5">
    <source>
        <dbReference type="Proteomes" id="UP000276634"/>
    </source>
</evidence>
<dbReference type="AlphaFoldDB" id="A0A3N1Y404"/>
<dbReference type="Proteomes" id="UP000276634">
    <property type="component" value="Unassembled WGS sequence"/>
</dbReference>
<keyword evidence="1" id="KW-0479">Metal-binding</keyword>
<accession>A0A3N1Y404</accession>
<dbReference type="PROSITE" id="PS50846">
    <property type="entry name" value="HMA_2"/>
    <property type="match status" value="1"/>
</dbReference>
<organism evidence="4 5">
    <name type="scientific">Inmirania thermothiophila</name>
    <dbReference type="NCBI Taxonomy" id="1750597"/>
    <lineage>
        <taxon>Bacteria</taxon>
        <taxon>Pseudomonadati</taxon>
        <taxon>Pseudomonadota</taxon>
        <taxon>Gammaproteobacteria</taxon>
        <taxon>Chromatiales</taxon>
        <taxon>Ectothiorhodospiraceae</taxon>
        <taxon>Inmirania</taxon>
    </lineage>
</organism>
<feature type="signal peptide" evidence="2">
    <location>
        <begin position="1"/>
        <end position="29"/>
    </location>
</feature>
<dbReference type="InterPro" id="IPR036163">
    <property type="entry name" value="HMA_dom_sf"/>
</dbReference>
<dbReference type="EMBL" id="RJVI01000002">
    <property type="protein sequence ID" value="ROR32342.1"/>
    <property type="molecule type" value="Genomic_DNA"/>
</dbReference>
<comment type="caution">
    <text evidence="4">The sequence shown here is derived from an EMBL/GenBank/DDBJ whole genome shotgun (WGS) entry which is preliminary data.</text>
</comment>
<dbReference type="InterPro" id="IPR006121">
    <property type="entry name" value="HMA_dom"/>
</dbReference>
<dbReference type="RefSeq" id="WP_123401290.1">
    <property type="nucleotide sequence ID" value="NZ_RJVI01000002.1"/>
</dbReference>
<keyword evidence="2" id="KW-0732">Signal</keyword>
<feature type="chain" id="PRO_5017965700" evidence="2">
    <location>
        <begin position="30"/>
        <end position="105"/>
    </location>
</feature>